<dbReference type="EMBL" id="FJ648686">
    <property type="protein sequence ID" value="ACM68403.1"/>
    <property type="molecule type" value="mRNA"/>
</dbReference>
<gene>
    <name evidence="1" type="primary">mDK2</name>
</gene>
<evidence type="ECO:0000313" key="1">
    <source>
        <dbReference type="EMBL" id="ACM68403.1"/>
    </source>
</evidence>
<protein>
    <submittedName>
        <fullName evidence="1">Uncharacterized protein mDK2</fullName>
    </submittedName>
</protein>
<organism evidence="1">
    <name type="scientific">Sorghum bicolor</name>
    <name type="common">Sorghum</name>
    <name type="synonym">Sorghum vulgare</name>
    <dbReference type="NCBI Taxonomy" id="4558"/>
    <lineage>
        <taxon>Eukaryota</taxon>
        <taxon>Viridiplantae</taxon>
        <taxon>Streptophyta</taxon>
        <taxon>Embryophyta</taxon>
        <taxon>Tracheophyta</taxon>
        <taxon>Spermatophyta</taxon>
        <taxon>Magnoliopsida</taxon>
        <taxon>Liliopsida</taxon>
        <taxon>Poales</taxon>
        <taxon>Poaceae</taxon>
        <taxon>PACMAD clade</taxon>
        <taxon>Panicoideae</taxon>
        <taxon>Andropogonodae</taxon>
        <taxon>Andropogoneae</taxon>
        <taxon>Sorghinae</taxon>
        <taxon>Sorghum</taxon>
    </lineage>
</organism>
<dbReference type="AlphaFoldDB" id="D3GDK2"/>
<reference evidence="1" key="1">
    <citation type="submission" date="2009-01" db="EMBL/GenBank/DDBJ databases">
        <title>A Single Nucleotide Insertion In Signal Peptide Region Hinders Delta Kafirin-2 Protein Accumulation in Some Sorghum Lines.</title>
        <authorList>
            <person name="Beyene G."/>
            <person name="Jung R."/>
        </authorList>
    </citation>
    <scope>NUCLEOTIDE SEQUENCE</scope>
</reference>
<name>D3GDK2_SORBI</name>
<sequence length="170" mass="18114">MASQTTKMPCPGCCAPCSLYDCYCHSQLPTKHPTCDGNDSDGSMHAVMHDATTISHGNDGNDSDGSMHAIMHDATTISHGNKFTLPDDENEFHGLVRAILHDTTGILHRRLIIVKNGDAATTILHDATTVLHATNDDAGSDVTTVPLWCYVPADDALATDANDATTAFHV</sequence>
<accession>D3GDK2</accession>
<proteinExistence type="evidence at transcript level"/>